<comment type="caution">
    <text evidence="5">The sequence shown here is derived from an EMBL/GenBank/DDBJ whole genome shotgun (WGS) entry which is preliminary data.</text>
</comment>
<dbReference type="InterPro" id="IPR039383">
    <property type="entry name" value="FHIT"/>
</dbReference>
<dbReference type="EMBL" id="PXVD01000009">
    <property type="protein sequence ID" value="MDJ1371037.1"/>
    <property type="molecule type" value="Genomic_DNA"/>
</dbReference>
<evidence type="ECO:0000313" key="6">
    <source>
        <dbReference type="Proteomes" id="UP001170379"/>
    </source>
</evidence>
<dbReference type="SUPFAM" id="SSF54197">
    <property type="entry name" value="HIT-like"/>
    <property type="match status" value="1"/>
</dbReference>
<dbReference type="InterPro" id="IPR052908">
    <property type="entry name" value="AP-4-A_phosphorylase"/>
</dbReference>
<feature type="region of interest" description="Disordered" evidence="3">
    <location>
        <begin position="154"/>
        <end position="173"/>
    </location>
</feature>
<dbReference type="PROSITE" id="PS51084">
    <property type="entry name" value="HIT_2"/>
    <property type="match status" value="1"/>
</dbReference>
<dbReference type="InterPro" id="IPR011146">
    <property type="entry name" value="HIT-like"/>
</dbReference>
<dbReference type="PANTHER" id="PTHR42997:SF1">
    <property type="entry name" value="AP-4-A PHOSPHORYLASE"/>
    <property type="match status" value="1"/>
</dbReference>
<dbReference type="Gene3D" id="3.30.428.10">
    <property type="entry name" value="HIT-like"/>
    <property type="match status" value="1"/>
</dbReference>
<reference evidence="5" key="2">
    <citation type="journal article" date="2022" name="Sci. Rep.">
        <title>In silico prediction of the enzymes involved in the degradation of the herbicide molinate by Gulosibacter molinativorax ON4T.</title>
        <authorList>
            <person name="Lopes A.R."/>
            <person name="Bunin E."/>
            <person name="Viana A.T."/>
            <person name="Froufe H."/>
            <person name="Munoz-Merida A."/>
            <person name="Pinho D."/>
            <person name="Figueiredo J."/>
            <person name="Barroso C."/>
            <person name="Vaz-Moreira I."/>
            <person name="Bellanger X."/>
            <person name="Egas C."/>
            <person name="Nunes O.C."/>
        </authorList>
    </citation>
    <scope>NUCLEOTIDE SEQUENCE</scope>
    <source>
        <strain evidence="5">ON4</strain>
    </source>
</reference>
<keyword evidence="6" id="KW-1185">Reference proteome</keyword>
<evidence type="ECO:0000259" key="4">
    <source>
        <dbReference type="PROSITE" id="PS51084"/>
    </source>
</evidence>
<feature type="short sequence motif" description="Histidine triad motif" evidence="2">
    <location>
        <begin position="112"/>
        <end position="116"/>
    </location>
</feature>
<reference evidence="5" key="1">
    <citation type="submission" date="2018-03" db="EMBL/GenBank/DDBJ databases">
        <authorList>
            <person name="Nunes O.C."/>
            <person name="Lopes A.R."/>
            <person name="Froufe H."/>
            <person name="Munoz-Merida A."/>
            <person name="Barroso C."/>
            <person name="Egas C."/>
        </authorList>
    </citation>
    <scope>NUCLEOTIDE SEQUENCE</scope>
    <source>
        <strain evidence="5">ON4</strain>
    </source>
</reference>
<evidence type="ECO:0000256" key="2">
    <source>
        <dbReference type="PROSITE-ProRule" id="PRU00464"/>
    </source>
</evidence>
<accession>A0ABT7C8H5</accession>
<dbReference type="InterPro" id="IPR036265">
    <property type="entry name" value="HIT-like_sf"/>
</dbReference>
<organism evidence="5 6">
    <name type="scientific">Gulosibacter molinativorax</name>
    <dbReference type="NCBI Taxonomy" id="256821"/>
    <lineage>
        <taxon>Bacteria</taxon>
        <taxon>Bacillati</taxon>
        <taxon>Actinomycetota</taxon>
        <taxon>Actinomycetes</taxon>
        <taxon>Micrococcales</taxon>
        <taxon>Microbacteriaceae</taxon>
        <taxon>Gulosibacter</taxon>
    </lineage>
</organism>
<protein>
    <submittedName>
        <fullName evidence="5">HIT domain-containing protein</fullName>
    </submittedName>
</protein>
<keyword evidence="1" id="KW-0547">Nucleotide-binding</keyword>
<name>A0ABT7C8H5_9MICO</name>
<dbReference type="PANTHER" id="PTHR42997">
    <property type="entry name" value="HIT FAMILY HYDROLASE"/>
    <property type="match status" value="1"/>
</dbReference>
<proteinExistence type="predicted"/>
<evidence type="ECO:0000313" key="5">
    <source>
        <dbReference type="EMBL" id="MDJ1371037.1"/>
    </source>
</evidence>
<evidence type="ECO:0000256" key="1">
    <source>
        <dbReference type="ARBA" id="ARBA00022741"/>
    </source>
</evidence>
<dbReference type="Pfam" id="PF01230">
    <property type="entry name" value="HIT"/>
    <property type="match status" value="1"/>
</dbReference>
<sequence>MTYIHDGEERQKPGSSCAFCEVPKKSDEDGLIIHRGEHAYVVMNLYPYNSGHLLVCPYRHVAQYDELTNEELFEIGKLTQRAMGVLRRATSAAGFNIGMNQGSVAGAGIAEHFHEHIVPRWFGDSNFMPIIAKTKPMPQLLGDLRKLIADSWDEGSWDAGSEPAGSEPAPASE</sequence>
<feature type="domain" description="HIT" evidence="4">
    <location>
        <begin position="18"/>
        <end position="127"/>
    </location>
</feature>
<dbReference type="CDD" id="cd01275">
    <property type="entry name" value="FHIT"/>
    <property type="match status" value="1"/>
</dbReference>
<dbReference type="Proteomes" id="UP001170379">
    <property type="component" value="Unassembled WGS sequence"/>
</dbReference>
<evidence type="ECO:0000256" key="3">
    <source>
        <dbReference type="SAM" id="MobiDB-lite"/>
    </source>
</evidence>
<gene>
    <name evidence="5" type="ORF">C7K25_06615</name>
</gene>